<evidence type="ECO:0000313" key="2">
    <source>
        <dbReference type="Proteomes" id="UP000730618"/>
    </source>
</evidence>
<evidence type="ECO:0000313" key="1">
    <source>
        <dbReference type="EMBL" id="CAG7654800.1"/>
    </source>
</evidence>
<keyword evidence="2" id="KW-1185">Reference proteome</keyword>
<accession>A0ABM8VR06</accession>
<dbReference type="Proteomes" id="UP000730618">
    <property type="component" value="Unassembled WGS sequence"/>
</dbReference>
<comment type="caution">
    <text evidence="1">The sequence shown here is derived from an EMBL/GenBank/DDBJ whole genome shotgun (WGS) entry which is preliminary data.</text>
</comment>
<reference evidence="1 2" key="1">
    <citation type="submission" date="2021-06" db="EMBL/GenBank/DDBJ databases">
        <authorList>
            <person name="Criscuolo A."/>
        </authorList>
    </citation>
    <scope>NUCLEOTIDE SEQUENCE [LARGE SCALE GENOMIC DNA]</scope>
    <source>
        <strain evidence="2">CIP 111802</strain>
    </source>
</reference>
<sequence>MDVKNYMEQGRGAILLDGKSRVIGIGCFVLGLEANRFMNKEIAVLGNCYFVEEYRNNRTFVRGLQVLADQIRDANRDVQEVRIPTAADNAYTNRLYRKLATKHHSIESSYGTINVYSTPFTAFAGFCSRFR</sequence>
<dbReference type="EMBL" id="CAJVCE010000023">
    <property type="protein sequence ID" value="CAG7654800.1"/>
    <property type="molecule type" value="Genomic_DNA"/>
</dbReference>
<organism evidence="1 2">
    <name type="scientific">Paenibacillus allorhizosphaerae</name>
    <dbReference type="NCBI Taxonomy" id="2849866"/>
    <lineage>
        <taxon>Bacteria</taxon>
        <taxon>Bacillati</taxon>
        <taxon>Bacillota</taxon>
        <taxon>Bacilli</taxon>
        <taxon>Bacillales</taxon>
        <taxon>Paenibacillaceae</taxon>
        <taxon>Paenibacillus</taxon>
    </lineage>
</organism>
<gene>
    <name evidence="1" type="ORF">PAECIP111802_05883</name>
</gene>
<protein>
    <recommendedName>
        <fullName evidence="3">GNAT family N-acetyltransferase</fullName>
    </recommendedName>
</protein>
<name>A0ABM8VR06_9BACL</name>
<evidence type="ECO:0008006" key="3">
    <source>
        <dbReference type="Google" id="ProtNLM"/>
    </source>
</evidence>
<proteinExistence type="predicted"/>